<evidence type="ECO:0000259" key="8">
    <source>
        <dbReference type="Pfam" id="PF16177"/>
    </source>
</evidence>
<dbReference type="InterPro" id="IPR042099">
    <property type="entry name" value="ANL_N_sf"/>
</dbReference>
<evidence type="ECO:0000256" key="5">
    <source>
        <dbReference type="RuleBase" id="RU361147"/>
    </source>
</evidence>
<name>A0A816NIY4_9BILA</name>
<dbReference type="InterPro" id="IPR032387">
    <property type="entry name" value="ACAS_N"/>
</dbReference>
<protein>
    <recommendedName>
        <fullName evidence="5">Acetyl-coenzyme A synthetase</fullName>
        <ecNumber evidence="5">6.2.1.1</ecNumber>
    </recommendedName>
</protein>
<evidence type="ECO:0000256" key="3">
    <source>
        <dbReference type="ARBA" id="ARBA00022741"/>
    </source>
</evidence>
<dbReference type="InterPro" id="IPR045851">
    <property type="entry name" value="AMP-bd_C_sf"/>
</dbReference>
<dbReference type="Pfam" id="PF00501">
    <property type="entry name" value="AMP-binding"/>
    <property type="match status" value="1"/>
</dbReference>
<feature type="domain" description="Acetyl-coenzyme A synthetase N-terminal" evidence="8">
    <location>
        <begin position="110"/>
        <end position="147"/>
    </location>
</feature>
<evidence type="ECO:0000256" key="2">
    <source>
        <dbReference type="ARBA" id="ARBA00022598"/>
    </source>
</evidence>
<evidence type="ECO:0000313" key="10">
    <source>
        <dbReference type="Proteomes" id="UP000663824"/>
    </source>
</evidence>
<dbReference type="InterPro" id="IPR000873">
    <property type="entry name" value="AMP-dep_synth/lig_dom"/>
</dbReference>
<comment type="catalytic activity">
    <reaction evidence="5">
        <text>acetate + ATP + CoA = acetyl-CoA + AMP + diphosphate</text>
        <dbReference type="Rhea" id="RHEA:23176"/>
        <dbReference type="ChEBI" id="CHEBI:30089"/>
        <dbReference type="ChEBI" id="CHEBI:30616"/>
        <dbReference type="ChEBI" id="CHEBI:33019"/>
        <dbReference type="ChEBI" id="CHEBI:57287"/>
        <dbReference type="ChEBI" id="CHEBI:57288"/>
        <dbReference type="ChEBI" id="CHEBI:456215"/>
        <dbReference type="EC" id="6.2.1.1"/>
    </reaction>
</comment>
<dbReference type="Gene3D" id="3.30.300.30">
    <property type="match status" value="1"/>
</dbReference>
<dbReference type="AlphaFoldDB" id="A0A816NIY4"/>
<dbReference type="InterPro" id="IPR025110">
    <property type="entry name" value="AMP-bd_C"/>
</dbReference>
<dbReference type="EC" id="6.2.1.1" evidence="5"/>
<dbReference type="NCBIfam" id="NF001208">
    <property type="entry name" value="PRK00174.1"/>
    <property type="match status" value="1"/>
</dbReference>
<dbReference type="NCBIfam" id="TIGR02188">
    <property type="entry name" value="Ac_CoA_lig_AcsA"/>
    <property type="match status" value="1"/>
</dbReference>
<dbReference type="PANTHER" id="PTHR24095:SF14">
    <property type="entry name" value="ACETYL-COENZYME A SYNTHETASE 1"/>
    <property type="match status" value="1"/>
</dbReference>
<accession>A0A816NIY4</accession>
<keyword evidence="2 5" id="KW-0436">Ligase</keyword>
<gene>
    <name evidence="9" type="ORF">MBJ925_LOCUS10504</name>
</gene>
<dbReference type="GO" id="GO:0016208">
    <property type="term" value="F:AMP binding"/>
    <property type="evidence" value="ECO:0007669"/>
    <property type="project" value="InterPro"/>
</dbReference>
<reference evidence="9" key="1">
    <citation type="submission" date="2021-02" db="EMBL/GenBank/DDBJ databases">
        <authorList>
            <person name="Nowell W R."/>
        </authorList>
    </citation>
    <scope>NUCLEOTIDE SEQUENCE</scope>
</reference>
<evidence type="ECO:0000256" key="1">
    <source>
        <dbReference type="ARBA" id="ARBA00006432"/>
    </source>
</evidence>
<dbReference type="Pfam" id="PF16177">
    <property type="entry name" value="ACAS_N"/>
    <property type="match status" value="1"/>
</dbReference>
<keyword evidence="3 5" id="KW-0547">Nucleotide-binding</keyword>
<evidence type="ECO:0000256" key="4">
    <source>
        <dbReference type="ARBA" id="ARBA00022840"/>
    </source>
</evidence>
<dbReference type="InterPro" id="IPR011904">
    <property type="entry name" value="Ac_CoA_lig"/>
</dbReference>
<dbReference type="CDD" id="cd05966">
    <property type="entry name" value="ACS"/>
    <property type="match status" value="1"/>
</dbReference>
<dbReference type="EMBL" id="CAJNRE010004424">
    <property type="protein sequence ID" value="CAF2034570.1"/>
    <property type="molecule type" value="Genomic_DNA"/>
</dbReference>
<organism evidence="9 10">
    <name type="scientific">Rotaria magnacalcarata</name>
    <dbReference type="NCBI Taxonomy" id="392030"/>
    <lineage>
        <taxon>Eukaryota</taxon>
        <taxon>Metazoa</taxon>
        <taxon>Spiralia</taxon>
        <taxon>Gnathifera</taxon>
        <taxon>Rotifera</taxon>
        <taxon>Eurotatoria</taxon>
        <taxon>Bdelloidea</taxon>
        <taxon>Philodinida</taxon>
        <taxon>Philodinidae</taxon>
        <taxon>Rotaria</taxon>
    </lineage>
</organism>
<dbReference type="Gene3D" id="3.40.50.12780">
    <property type="entry name" value="N-terminal domain of ligase-like"/>
    <property type="match status" value="1"/>
</dbReference>
<dbReference type="InterPro" id="IPR020845">
    <property type="entry name" value="AMP-binding_CS"/>
</dbReference>
<evidence type="ECO:0000259" key="6">
    <source>
        <dbReference type="Pfam" id="PF00501"/>
    </source>
</evidence>
<proteinExistence type="inferred from homology"/>
<evidence type="ECO:0000313" key="9">
    <source>
        <dbReference type="EMBL" id="CAF2034570.1"/>
    </source>
</evidence>
<evidence type="ECO:0000259" key="7">
    <source>
        <dbReference type="Pfam" id="PF13193"/>
    </source>
</evidence>
<dbReference type="GO" id="GO:0019427">
    <property type="term" value="P:acetyl-CoA biosynthetic process from acetate"/>
    <property type="evidence" value="ECO:0007669"/>
    <property type="project" value="InterPro"/>
</dbReference>
<comment type="similarity">
    <text evidence="1 5">Belongs to the ATP-dependent AMP-binding enzyme family.</text>
</comment>
<dbReference type="SUPFAM" id="SSF56801">
    <property type="entry name" value="Acetyl-CoA synthetase-like"/>
    <property type="match status" value="1"/>
</dbReference>
<dbReference type="FunFam" id="3.40.50.12780:FF:000001">
    <property type="entry name" value="Acetyl-coenzyme A synthetase"/>
    <property type="match status" value="1"/>
</dbReference>
<comment type="caution">
    <text evidence="9">The sequence shown here is derived from an EMBL/GenBank/DDBJ whole genome shotgun (WGS) entry which is preliminary data.</text>
</comment>
<dbReference type="PANTHER" id="PTHR24095">
    <property type="entry name" value="ACETYL-COENZYME A SYNTHETASE"/>
    <property type="match status" value="1"/>
</dbReference>
<feature type="domain" description="AMP-binding enzyme C-terminal" evidence="7">
    <location>
        <begin position="658"/>
        <end position="736"/>
    </location>
</feature>
<dbReference type="Pfam" id="PF13193">
    <property type="entry name" value="AMP-binding_C"/>
    <property type="match status" value="1"/>
</dbReference>
<dbReference type="GO" id="GO:0005829">
    <property type="term" value="C:cytosol"/>
    <property type="evidence" value="ECO:0007669"/>
    <property type="project" value="TreeGrafter"/>
</dbReference>
<keyword evidence="4 5" id="KW-0067">ATP-binding</keyword>
<dbReference type="GO" id="GO:0005524">
    <property type="term" value="F:ATP binding"/>
    <property type="evidence" value="ECO:0007669"/>
    <property type="project" value="UniProtKB-UniRule"/>
</dbReference>
<dbReference type="Proteomes" id="UP000663824">
    <property type="component" value="Unassembled WGS sequence"/>
</dbReference>
<dbReference type="GO" id="GO:0003987">
    <property type="term" value="F:acetate-CoA ligase activity"/>
    <property type="evidence" value="ECO:0007669"/>
    <property type="project" value="UniProtKB-UniRule"/>
</dbReference>
<dbReference type="PROSITE" id="PS00455">
    <property type="entry name" value="AMP_BINDING"/>
    <property type="match status" value="1"/>
</dbReference>
<sequence length="776" mass="88043">MLLTAKYSYGNVSIRYLPLWIKNLNDVARSTSCFHTLTRTHDSVASSKFVKTSTTNNAIHQTIAHPSALLSSSNSFLSNPLISTFNRTTSTNAKWNETSLPESIRTLDEYKAIYALSVEDPNRFWKMAAERLDWYRFPTKIKNTEFDYRTTRDWYRFPTKIKNTEFDYRTTRGVDIKWYQDGVLNACYNCLDRHIRHNHSFSQQVAIIFEPDEPTKSRHHITYGELLREVKKFANVLKKHGVKKGDRVTIYLPMVAEASIALLACARIGAIHSVVFGGFSANNIADRVSDCESSVVITTDFGVRGGKSSALKSKIDQALQQKRCSTVKTVLVFQRNHGMPEVKDDCASLRDALEWKEGRDFWVHKEMETVNDKCEPEPMNAEDPLFILYTSGSTGKPKGVVHTTGGYLTYTSLTFKYAFDYNPGDVFMCTADIGWITGHSYVVYGPLANRATSVIFEGVPRYPDVSRIWNVIDKHEVNIFYTAPTAIRSLMQHDDEYVTKTSRQSLRVLGSVGEPINPEAWHWYHDIVGDHRCPIIDTWWQTETGGFMITPMANAWQLEPGSATLPFFGIETQLFNKKTKKPLDPPNKGELCIADSWPGQARTLYRNHERFVETYFKSYPGFYFTGDGCEIKGNGYHWITGRVDDVLVISGHNIGTAEVEAALEHHLGVIEAAVVGYPDPKKNQGMYCFVTLKDHYEPSDELRKDLIKSVREIIGAHVSPDYIHFTPSLPKTRSGKIMRRILRKIVQPDVSNLGDISTLSDPSIVEELIKASPRTK</sequence>
<feature type="domain" description="AMP-dependent synthetase/ligase" evidence="6">
    <location>
        <begin position="201"/>
        <end position="595"/>
    </location>
</feature>